<protein>
    <recommendedName>
        <fullName evidence="3">Beta-lactamase-related domain-containing protein</fullName>
    </recommendedName>
</protein>
<dbReference type="PANTHER" id="PTHR43283">
    <property type="entry name" value="BETA-LACTAMASE-RELATED"/>
    <property type="match status" value="1"/>
</dbReference>
<dbReference type="Gene3D" id="3.40.710.10">
    <property type="entry name" value="DD-peptidase/beta-lactamase superfamily"/>
    <property type="match status" value="1"/>
</dbReference>
<dbReference type="RefSeq" id="WP_034212331.1">
    <property type="nucleotide sequence ID" value="NZ_AVCK01000019.1"/>
</dbReference>
<dbReference type="PATRIC" id="fig|1384056.3.peg.1493"/>
<proteinExistence type="predicted"/>
<dbReference type="InterPro" id="IPR012338">
    <property type="entry name" value="Beta-lactam/transpept-like"/>
</dbReference>
<reference evidence="4 5" key="1">
    <citation type="submission" date="2013-09" db="EMBL/GenBank/DDBJ databases">
        <title>Genome sequencing of Arenimonas metalli.</title>
        <authorList>
            <person name="Chen F."/>
            <person name="Wang G."/>
        </authorList>
    </citation>
    <scope>NUCLEOTIDE SEQUENCE [LARGE SCALE GENOMIC DNA]</scope>
    <source>
        <strain evidence="4 5">CF5-1</strain>
    </source>
</reference>
<feature type="chain" id="PRO_5001869225" description="Beta-lactamase-related domain-containing protein" evidence="2">
    <location>
        <begin position="26"/>
        <end position="417"/>
    </location>
</feature>
<feature type="domain" description="Beta-lactamase-related" evidence="3">
    <location>
        <begin position="38"/>
        <end position="339"/>
    </location>
</feature>
<name>A0A091B3M2_9GAMM</name>
<accession>A0A091B3M2</accession>
<dbReference type="eggNOG" id="COG1680">
    <property type="taxonomic scope" value="Bacteria"/>
</dbReference>
<dbReference type="InterPro" id="IPR001466">
    <property type="entry name" value="Beta-lactam-related"/>
</dbReference>
<keyword evidence="2" id="KW-0732">Signal</keyword>
<evidence type="ECO:0000256" key="2">
    <source>
        <dbReference type="SAM" id="SignalP"/>
    </source>
</evidence>
<dbReference type="AlphaFoldDB" id="A0A091B3M2"/>
<evidence type="ECO:0000313" key="4">
    <source>
        <dbReference type="EMBL" id="KFN46162.1"/>
    </source>
</evidence>
<dbReference type="SUPFAM" id="SSF56601">
    <property type="entry name" value="beta-lactamase/transpeptidase-like"/>
    <property type="match status" value="1"/>
</dbReference>
<comment type="caution">
    <text evidence="4">The sequence shown here is derived from an EMBL/GenBank/DDBJ whole genome shotgun (WGS) entry which is preliminary data.</text>
</comment>
<sequence>MTRSGWLAFTLTLGLGALCLPGAGAARPAHDLQPVRLAVQALVNDYALEGASLRLAREGQVLMQESFGGYRGDERVAIASASKWLSALVLGRLVERGVLAWDSRVGTYFPDAPVAARAITLAQLFSHTSGITVDDAGCLSSRLVSLQDCATQILDAPLAYAPGTGFAYGGNSMQVAGAIAERATGLSWDSLFIAEVVEPLGLTATDWTAGTALPGYISNPNPRIGGGARSTLDDYGRVVDMVLAGGRHGATAYLRDDTLAAMAIDRTVGLPVLSSPIAGLGYGYGIGQWVEAKDARGNTLRVSSPGAFGFTPWVDWRHGSNGVLLVRGNGAAMRDDLTAIEQLALWQLDFQRQTQSAKRAAPLRAAPCRRDFSPDASCQGQPKASGLKSLLQEAGASGRTSLPQGRASTLDARRRAL</sequence>
<dbReference type="STRING" id="1384056.N787_11390"/>
<feature type="signal peptide" evidence="2">
    <location>
        <begin position="1"/>
        <end position="25"/>
    </location>
</feature>
<dbReference type="OrthoDB" id="5965564at2"/>
<gene>
    <name evidence="4" type="ORF">N787_11390</name>
</gene>
<feature type="region of interest" description="Disordered" evidence="1">
    <location>
        <begin position="371"/>
        <end position="417"/>
    </location>
</feature>
<dbReference type="EMBL" id="AVCK01000019">
    <property type="protein sequence ID" value="KFN46162.1"/>
    <property type="molecule type" value="Genomic_DNA"/>
</dbReference>
<evidence type="ECO:0000259" key="3">
    <source>
        <dbReference type="Pfam" id="PF00144"/>
    </source>
</evidence>
<dbReference type="InterPro" id="IPR050789">
    <property type="entry name" value="Diverse_Enzym_Activities"/>
</dbReference>
<organism evidence="4 5">
    <name type="scientific">Arenimonas metalli CF5-1</name>
    <dbReference type="NCBI Taxonomy" id="1384056"/>
    <lineage>
        <taxon>Bacteria</taxon>
        <taxon>Pseudomonadati</taxon>
        <taxon>Pseudomonadota</taxon>
        <taxon>Gammaproteobacteria</taxon>
        <taxon>Lysobacterales</taxon>
        <taxon>Lysobacteraceae</taxon>
        <taxon>Arenimonas</taxon>
    </lineage>
</organism>
<evidence type="ECO:0000256" key="1">
    <source>
        <dbReference type="SAM" id="MobiDB-lite"/>
    </source>
</evidence>
<dbReference type="Pfam" id="PF00144">
    <property type="entry name" value="Beta-lactamase"/>
    <property type="match status" value="1"/>
</dbReference>
<dbReference type="Proteomes" id="UP000029393">
    <property type="component" value="Unassembled WGS sequence"/>
</dbReference>
<keyword evidence="5" id="KW-1185">Reference proteome</keyword>
<evidence type="ECO:0000313" key="5">
    <source>
        <dbReference type="Proteomes" id="UP000029393"/>
    </source>
</evidence>
<dbReference type="PANTHER" id="PTHR43283:SF3">
    <property type="entry name" value="BETA-LACTAMASE FAMILY PROTEIN (AFU_ORTHOLOGUE AFUA_5G07500)"/>
    <property type="match status" value="1"/>
</dbReference>
<feature type="compositionally biased region" description="Polar residues" evidence="1">
    <location>
        <begin position="398"/>
        <end position="407"/>
    </location>
</feature>